<organism evidence="1 2">
    <name type="scientific">Colocasia esculenta</name>
    <name type="common">Wild taro</name>
    <name type="synonym">Arum esculentum</name>
    <dbReference type="NCBI Taxonomy" id="4460"/>
    <lineage>
        <taxon>Eukaryota</taxon>
        <taxon>Viridiplantae</taxon>
        <taxon>Streptophyta</taxon>
        <taxon>Embryophyta</taxon>
        <taxon>Tracheophyta</taxon>
        <taxon>Spermatophyta</taxon>
        <taxon>Magnoliopsida</taxon>
        <taxon>Liliopsida</taxon>
        <taxon>Araceae</taxon>
        <taxon>Aroideae</taxon>
        <taxon>Colocasieae</taxon>
        <taxon>Colocasia</taxon>
    </lineage>
</organism>
<dbReference type="AlphaFoldDB" id="A0A843VMW0"/>
<gene>
    <name evidence="1" type="ORF">Taro_026177</name>
</gene>
<protein>
    <submittedName>
        <fullName evidence="1">Uncharacterized protein</fullName>
    </submittedName>
</protein>
<name>A0A843VMW0_COLES</name>
<comment type="caution">
    <text evidence="1">The sequence shown here is derived from an EMBL/GenBank/DDBJ whole genome shotgun (WGS) entry which is preliminary data.</text>
</comment>
<evidence type="ECO:0000313" key="1">
    <source>
        <dbReference type="EMBL" id="MQL93543.1"/>
    </source>
</evidence>
<keyword evidence="2" id="KW-1185">Reference proteome</keyword>
<dbReference type="Proteomes" id="UP000652761">
    <property type="component" value="Unassembled WGS sequence"/>
</dbReference>
<accession>A0A843VMW0</accession>
<proteinExistence type="predicted"/>
<dbReference type="EMBL" id="NMUH01001573">
    <property type="protein sequence ID" value="MQL93543.1"/>
    <property type="molecule type" value="Genomic_DNA"/>
</dbReference>
<sequence length="125" mass="14364">MQGRPNRASQALLGQGEVSVQVFGQFGVLKEFSAWSRYEDVARSRGNIGRHSCVEALWWYLVAVGQVVELSHVMFYPSLVFICMHTACHEFGWYAEVGLEKATPYNVTFRRHNCVEALWWYLMAV</sequence>
<reference evidence="1" key="1">
    <citation type="submission" date="2017-07" db="EMBL/GenBank/DDBJ databases">
        <title>Taro Niue Genome Assembly and Annotation.</title>
        <authorList>
            <person name="Atibalentja N."/>
            <person name="Keating K."/>
            <person name="Fields C.J."/>
        </authorList>
    </citation>
    <scope>NUCLEOTIDE SEQUENCE</scope>
    <source>
        <strain evidence="1">Niue_2</strain>
        <tissue evidence="1">Leaf</tissue>
    </source>
</reference>
<evidence type="ECO:0000313" key="2">
    <source>
        <dbReference type="Proteomes" id="UP000652761"/>
    </source>
</evidence>
<feature type="non-terminal residue" evidence="1">
    <location>
        <position position="1"/>
    </location>
</feature>